<dbReference type="EMBL" id="UINC01097853">
    <property type="protein sequence ID" value="SVC55910.1"/>
    <property type="molecule type" value="Genomic_DNA"/>
</dbReference>
<protein>
    <submittedName>
        <fullName evidence="1">Uncharacterized protein</fullName>
    </submittedName>
</protein>
<reference evidence="1" key="1">
    <citation type="submission" date="2018-05" db="EMBL/GenBank/DDBJ databases">
        <authorList>
            <person name="Lanie J.A."/>
            <person name="Ng W.-L."/>
            <person name="Kazmierczak K.M."/>
            <person name="Andrzejewski T.M."/>
            <person name="Davidsen T.M."/>
            <person name="Wayne K.J."/>
            <person name="Tettelin H."/>
            <person name="Glass J.I."/>
            <person name="Rusch D."/>
            <person name="Podicherti R."/>
            <person name="Tsui H.-C.T."/>
            <person name="Winkler M.E."/>
        </authorList>
    </citation>
    <scope>NUCLEOTIDE SEQUENCE</scope>
</reference>
<accession>A0A382N560</accession>
<evidence type="ECO:0000313" key="1">
    <source>
        <dbReference type="EMBL" id="SVC55910.1"/>
    </source>
</evidence>
<organism evidence="1">
    <name type="scientific">marine metagenome</name>
    <dbReference type="NCBI Taxonomy" id="408172"/>
    <lineage>
        <taxon>unclassified sequences</taxon>
        <taxon>metagenomes</taxon>
        <taxon>ecological metagenomes</taxon>
    </lineage>
</organism>
<dbReference type="AlphaFoldDB" id="A0A382N560"/>
<proteinExistence type="predicted"/>
<gene>
    <name evidence="1" type="ORF">METZ01_LOCUS308764</name>
</gene>
<sequence length="69" mass="7234">MTLLDNIPPGLLLILGAIVLLLLPATARKAGAIGLAALGFFAISQLETGERLSPSFLDFDLTLLRVDAT</sequence>
<name>A0A382N560_9ZZZZ</name>
<feature type="non-terminal residue" evidence="1">
    <location>
        <position position="69"/>
    </location>
</feature>